<dbReference type="VEuPathDB" id="PlasmoDB:PRCDC_1132000"/>
<dbReference type="OrthoDB" id="377727at2759"/>
<proteinExistence type="predicted"/>
<dbReference type="Proteomes" id="UP000240500">
    <property type="component" value="Chromosome 11"/>
</dbReference>
<organism evidence="1 2">
    <name type="scientific">Plasmodium reichenowi</name>
    <dbReference type="NCBI Taxonomy" id="5854"/>
    <lineage>
        <taxon>Eukaryota</taxon>
        <taxon>Sar</taxon>
        <taxon>Alveolata</taxon>
        <taxon>Apicomplexa</taxon>
        <taxon>Aconoidasida</taxon>
        <taxon>Haemosporida</taxon>
        <taxon>Plasmodiidae</taxon>
        <taxon>Plasmodium</taxon>
        <taxon>Plasmodium (Laverania)</taxon>
    </lineage>
</organism>
<name>A0A2P9DGY0_PLARE</name>
<sequence length="719" mass="86703">MVFLTRKILHLFSQHEKKNIKVNHCMKISGIIKWMYRYNDLKKDVLDNMNIQIINSINYIDPNKIINNLIINKNKEINIEEKKNFYLKSLKKKIVFNSLLLKTIYCKKIFFFQLYEYNNGKKCIYDNIKHNNNNNINMVKNNNTKEYFDVTKIIINNNTTDKSENNLFNNDNNNFPLINNNNNMLGRNLKRKKKNLFLNNKNVIFKKKKSQIFNEEIINTISSDTKDDLKKKSRFNLDTLLYDNNNNNNNNNNNKNNIIINYKYDHIYDNFKLFDLSYNYNSFLLNNILKNICTYIYHFKFLNKINNEQNNGYEYISLILISKIFHYFYELNYGYKYMIHFLNGLSVFKIKKEIDMENLSYEYIKSHINNKDHYNYCHDHLFEKEICISSIINYLCEYDTGTQQERNNINDKNEHIEKKKEKKNSIYHVYNISSYNTINNNDKNNFVHTFVSRDMKKTYIVNMKEKLLLHYNIDDSFLNYFLNILGEKYNIEKLPFISYSFLMHMYSMSNHFIVHFFSLCPLLFVKNKIHADISIYIILLNSCVFFLCSKSYMTSFSSFIINTKNEGEDHLVYKENKLIQDENLSTQRKNETSDDHRKMFQDTDNVNIVKEKIYSFIEQIINYLYINKDILNNNQLLHILEIFSFIKYNKAMFTYIINTLTNSLSILDKYETMYLLHSLSNYNLIYNDIKNNIYKEALKKVEEYTPQELKQLECYMKIK</sequence>
<dbReference type="AlphaFoldDB" id="A0A2P9DGY0"/>
<dbReference type="VEuPathDB" id="PlasmoDB:PRG01_1131000"/>
<dbReference type="EMBL" id="LT969574">
    <property type="protein sequence ID" value="SOV80265.1"/>
    <property type="molecule type" value="Genomic_DNA"/>
</dbReference>
<accession>A0A2P9DGY0</accession>
<protein>
    <submittedName>
        <fullName evidence="1">Uncharacterized protein</fullName>
    </submittedName>
</protein>
<reference evidence="1 2" key="1">
    <citation type="submission" date="2016-09" db="EMBL/GenBank/DDBJ databases">
        <authorList>
            <consortium name="Pathogen Informatics"/>
        </authorList>
    </citation>
    <scope>NUCLEOTIDE SEQUENCE [LARGE SCALE GENOMIC DNA]</scope>
</reference>
<gene>
    <name evidence="1" type="ORF">PRG01_1131000</name>
</gene>
<evidence type="ECO:0000313" key="1">
    <source>
        <dbReference type="EMBL" id="SOV80265.1"/>
    </source>
</evidence>
<evidence type="ECO:0000313" key="2">
    <source>
        <dbReference type="Proteomes" id="UP000240500"/>
    </source>
</evidence>